<sequence>MSFQDLEAGRLLASSRRELINGKQDATQAVASSILPFPRANLSSRPNQLL</sequence>
<protein>
    <submittedName>
        <fullName evidence="1">Uncharacterized protein</fullName>
    </submittedName>
</protein>
<comment type="caution">
    <text evidence="1">The sequence shown here is derived from an EMBL/GenBank/DDBJ whole genome shotgun (WGS) entry which is preliminary data.</text>
</comment>
<organism evidence="1 2">
    <name type="scientific">Salix udensis</name>
    <dbReference type="NCBI Taxonomy" id="889485"/>
    <lineage>
        <taxon>Eukaryota</taxon>
        <taxon>Viridiplantae</taxon>
        <taxon>Streptophyta</taxon>
        <taxon>Embryophyta</taxon>
        <taxon>Tracheophyta</taxon>
        <taxon>Spermatophyta</taxon>
        <taxon>Magnoliopsida</taxon>
        <taxon>eudicotyledons</taxon>
        <taxon>Gunneridae</taxon>
        <taxon>Pentapetalae</taxon>
        <taxon>rosids</taxon>
        <taxon>fabids</taxon>
        <taxon>Malpighiales</taxon>
        <taxon>Salicaceae</taxon>
        <taxon>Saliceae</taxon>
        <taxon>Salix</taxon>
    </lineage>
</organism>
<keyword evidence="2" id="KW-1185">Reference proteome</keyword>
<dbReference type="AlphaFoldDB" id="A0AAD6L4N0"/>
<feature type="non-terminal residue" evidence="1">
    <location>
        <position position="50"/>
    </location>
</feature>
<accession>A0AAD6L4N0</accession>
<evidence type="ECO:0000313" key="2">
    <source>
        <dbReference type="Proteomes" id="UP001162972"/>
    </source>
</evidence>
<dbReference type="Proteomes" id="UP001162972">
    <property type="component" value="Chromosome 18"/>
</dbReference>
<proteinExistence type="predicted"/>
<dbReference type="EMBL" id="JAPFFJ010000001">
    <property type="protein sequence ID" value="KAJ6435063.1"/>
    <property type="molecule type" value="Genomic_DNA"/>
</dbReference>
<name>A0AAD6L4N0_9ROSI</name>
<evidence type="ECO:0000313" key="1">
    <source>
        <dbReference type="EMBL" id="KAJ6435063.1"/>
    </source>
</evidence>
<gene>
    <name evidence="1" type="ORF">OIU84_000323</name>
</gene>
<reference evidence="1 2" key="1">
    <citation type="journal article" date="2023" name="Int. J. Mol. Sci.">
        <title>De Novo Assembly and Annotation of 11 Diverse Shrub Willow (Salix) Genomes Reveals Novel Gene Organization in Sex-Linked Regions.</title>
        <authorList>
            <person name="Hyden B."/>
            <person name="Feng K."/>
            <person name="Yates T.B."/>
            <person name="Jawdy S."/>
            <person name="Cereghino C."/>
            <person name="Smart L.B."/>
            <person name="Muchero W."/>
        </authorList>
    </citation>
    <scope>NUCLEOTIDE SEQUENCE [LARGE SCALE GENOMIC DNA]</scope>
    <source>
        <tissue evidence="1">Shoot tip</tissue>
    </source>
</reference>